<dbReference type="PANTHER" id="PTHR48049:SF57">
    <property type="entry name" value="UDP-GLYCOSYLTRANSFERASE 91C1-LIKE"/>
    <property type="match status" value="1"/>
</dbReference>
<keyword evidence="2" id="KW-0808">Transferase</keyword>
<dbReference type="Pfam" id="PF00201">
    <property type="entry name" value="UDPGT"/>
    <property type="match status" value="1"/>
</dbReference>
<comment type="similarity">
    <text evidence="1">Belongs to the UDP-glycosyltransferase family.</text>
</comment>
<dbReference type="Gene3D" id="3.40.50.2000">
    <property type="entry name" value="Glycogen Phosphorylase B"/>
    <property type="match status" value="2"/>
</dbReference>
<reference evidence="3 4" key="1">
    <citation type="journal article" date="2021" name="Commun. Biol.">
        <title>The genome of Shorea leprosula (Dipterocarpaceae) highlights the ecological relevance of drought in aseasonal tropical rainforests.</title>
        <authorList>
            <person name="Ng K.K.S."/>
            <person name="Kobayashi M.J."/>
            <person name="Fawcett J.A."/>
            <person name="Hatakeyama M."/>
            <person name="Paape T."/>
            <person name="Ng C.H."/>
            <person name="Ang C.C."/>
            <person name="Tnah L.H."/>
            <person name="Lee C.T."/>
            <person name="Nishiyama T."/>
            <person name="Sese J."/>
            <person name="O'Brien M.J."/>
            <person name="Copetti D."/>
            <person name="Mohd Noor M.I."/>
            <person name="Ong R.C."/>
            <person name="Putra M."/>
            <person name="Sireger I.Z."/>
            <person name="Indrioko S."/>
            <person name="Kosugi Y."/>
            <person name="Izuno A."/>
            <person name="Isagi Y."/>
            <person name="Lee S.L."/>
            <person name="Shimizu K.K."/>
        </authorList>
    </citation>
    <scope>NUCLEOTIDE SEQUENCE [LARGE SCALE GENOMIC DNA]</scope>
    <source>
        <strain evidence="3">214</strain>
    </source>
</reference>
<evidence type="ECO:0000256" key="1">
    <source>
        <dbReference type="ARBA" id="ARBA00009995"/>
    </source>
</evidence>
<dbReference type="SUPFAM" id="SSF53756">
    <property type="entry name" value="UDP-Glycosyltransferase/glycogen phosphorylase"/>
    <property type="match status" value="1"/>
</dbReference>
<proteinExistence type="inferred from homology"/>
<organism evidence="3 4">
    <name type="scientific">Rubroshorea leprosula</name>
    <dbReference type="NCBI Taxonomy" id="152421"/>
    <lineage>
        <taxon>Eukaryota</taxon>
        <taxon>Viridiplantae</taxon>
        <taxon>Streptophyta</taxon>
        <taxon>Embryophyta</taxon>
        <taxon>Tracheophyta</taxon>
        <taxon>Spermatophyta</taxon>
        <taxon>Magnoliopsida</taxon>
        <taxon>eudicotyledons</taxon>
        <taxon>Gunneridae</taxon>
        <taxon>Pentapetalae</taxon>
        <taxon>rosids</taxon>
        <taxon>malvids</taxon>
        <taxon>Malvales</taxon>
        <taxon>Dipterocarpaceae</taxon>
        <taxon>Rubroshorea</taxon>
    </lineage>
</organism>
<sequence length="467" mass="52349">MIPFPAFGHMIPFFQFSIALARDGVKVFYISTPRNIQRLPKVPAELSSLVNFVKIPLPQLEDELLPRDAEATIDVPFEKIQYLKVAFDQLQHPAKNFIVDESPDYIFTDGPAHWTADIAQECNIPLLWFSVFSSATSVFFGPPEYLVGDGQKRVRSSPESLTKPPEWLGFPSLVSFRDFEAIHALPGFYGGNASGIADSARVAKVLHACQALTIRSCPEFEGQYLIALERIMGKPVIPVGLLPPKKEENRVIINDSSAKIFQWLDEQKPNTVVFVGFGSECKLFRDQVHEIAYGLEQSGLPFFWALRKPDWASDDLDALPTGFTQRTSKQGLVYIGWAPQMEILAHPSIGGALFHSGWGSVIEILQFGHCLVVLPLIIDQPLNARLLVEKGLAIEVERSKDGSFTRYNIAESLRQAMLSEEGQKLRDRAREAASVFGDHKLHQDHYVHELVKYLKNGVIKEKHSPCK</sequence>
<protein>
    <submittedName>
        <fullName evidence="3">Uncharacterized protein</fullName>
    </submittedName>
</protein>
<dbReference type="PANTHER" id="PTHR48049">
    <property type="entry name" value="GLYCOSYLTRANSFERASE"/>
    <property type="match status" value="1"/>
</dbReference>
<accession>A0AAV5IF53</accession>
<gene>
    <name evidence="3" type="ORF">SLEP1_g9975</name>
</gene>
<name>A0AAV5IF53_9ROSI</name>
<evidence type="ECO:0000313" key="3">
    <source>
        <dbReference type="EMBL" id="GKU96781.1"/>
    </source>
</evidence>
<comment type="caution">
    <text evidence="3">The sequence shown here is derived from an EMBL/GenBank/DDBJ whole genome shotgun (WGS) entry which is preliminary data.</text>
</comment>
<evidence type="ECO:0000313" key="4">
    <source>
        <dbReference type="Proteomes" id="UP001054252"/>
    </source>
</evidence>
<dbReference type="CDD" id="cd03784">
    <property type="entry name" value="GT1_Gtf-like"/>
    <property type="match status" value="1"/>
</dbReference>
<dbReference type="Proteomes" id="UP001054252">
    <property type="component" value="Unassembled WGS sequence"/>
</dbReference>
<dbReference type="InterPro" id="IPR050481">
    <property type="entry name" value="UDP-glycosyltransf_plant"/>
</dbReference>
<dbReference type="InterPro" id="IPR002213">
    <property type="entry name" value="UDP_glucos_trans"/>
</dbReference>
<keyword evidence="4" id="KW-1185">Reference proteome</keyword>
<dbReference type="EMBL" id="BPVZ01000010">
    <property type="protein sequence ID" value="GKU96781.1"/>
    <property type="molecule type" value="Genomic_DNA"/>
</dbReference>
<dbReference type="FunFam" id="3.40.50.2000:FF:000037">
    <property type="entry name" value="Glycosyltransferase"/>
    <property type="match status" value="1"/>
</dbReference>
<dbReference type="GO" id="GO:0035251">
    <property type="term" value="F:UDP-glucosyltransferase activity"/>
    <property type="evidence" value="ECO:0007669"/>
    <property type="project" value="InterPro"/>
</dbReference>
<dbReference type="AlphaFoldDB" id="A0AAV5IF53"/>
<evidence type="ECO:0000256" key="2">
    <source>
        <dbReference type="ARBA" id="ARBA00022679"/>
    </source>
</evidence>